<dbReference type="eggNOG" id="KOG3109">
    <property type="taxonomic scope" value="Eukaryota"/>
</dbReference>
<dbReference type="GeneID" id="19013568"/>
<accession>K8F3B5</accession>
<dbReference type="EMBL" id="FO082270">
    <property type="protein sequence ID" value="CCO66793.1"/>
    <property type="molecule type" value="Genomic_DNA"/>
</dbReference>
<dbReference type="InterPro" id="IPR036412">
    <property type="entry name" value="HAD-like_sf"/>
</dbReference>
<dbReference type="PANTHER" id="PTHR12725">
    <property type="entry name" value="HALOACID DEHALOGENASE-LIKE HYDROLASE"/>
    <property type="match status" value="1"/>
</dbReference>
<name>K8F3B5_9CHLO</name>
<evidence type="ECO:0000256" key="1">
    <source>
        <dbReference type="SAM" id="MobiDB-lite"/>
    </source>
</evidence>
<proteinExistence type="predicted"/>
<dbReference type="OrthoDB" id="1065058at2759"/>
<feature type="compositionally biased region" description="Acidic residues" evidence="1">
    <location>
        <begin position="188"/>
        <end position="204"/>
    </location>
</feature>
<keyword evidence="3" id="KW-1185">Reference proteome</keyword>
<dbReference type="SFLD" id="SFLDG01129">
    <property type="entry name" value="C1.5:_HAD__Beta-PGM__Phosphata"/>
    <property type="match status" value="1"/>
</dbReference>
<dbReference type="RefSeq" id="XP_007511233.1">
    <property type="nucleotide sequence ID" value="XM_007511171.1"/>
</dbReference>
<dbReference type="InterPro" id="IPR023214">
    <property type="entry name" value="HAD_sf"/>
</dbReference>
<dbReference type="SFLD" id="SFLDS00003">
    <property type="entry name" value="Haloacid_Dehalogenase"/>
    <property type="match status" value="1"/>
</dbReference>
<feature type="compositionally biased region" description="Basic and acidic residues" evidence="1">
    <location>
        <begin position="172"/>
        <end position="187"/>
    </location>
</feature>
<dbReference type="Pfam" id="PF13419">
    <property type="entry name" value="HAD_2"/>
    <property type="match status" value="1"/>
</dbReference>
<dbReference type="InterPro" id="IPR041492">
    <property type="entry name" value="HAD_2"/>
</dbReference>
<reference evidence="2 3" key="1">
    <citation type="submission" date="2011-10" db="EMBL/GenBank/DDBJ databases">
        <authorList>
            <person name="Genoscope - CEA"/>
        </authorList>
    </citation>
    <scope>NUCLEOTIDE SEQUENCE [LARGE SCALE GENOMIC DNA]</scope>
    <source>
        <strain evidence="2 3">RCC 1105</strain>
    </source>
</reference>
<dbReference type="Proteomes" id="UP000198341">
    <property type="component" value="Chromosome 9"/>
</dbReference>
<dbReference type="KEGG" id="bpg:Bathy09g00610"/>
<dbReference type="Gene3D" id="3.40.50.1000">
    <property type="entry name" value="HAD superfamily/HAD-like"/>
    <property type="match status" value="1"/>
</dbReference>
<evidence type="ECO:0000313" key="3">
    <source>
        <dbReference type="Proteomes" id="UP000198341"/>
    </source>
</evidence>
<feature type="region of interest" description="Disordered" evidence="1">
    <location>
        <begin position="172"/>
        <end position="204"/>
    </location>
</feature>
<protein>
    <submittedName>
        <fullName evidence="2">Uncharacterized protein</fullName>
    </submittedName>
</protein>
<dbReference type="STRING" id="41875.K8F3B5"/>
<sequence length="273" mass="31423">MGAQNTTKKVKFALFDLDGCLYPIENGYEHACRARVFEFMVSQLGYETIDKAKTIWKREFTKHNQTLKSLRELGHVRFKKETYWEFTRGDCSQHLEPDEQVRECLRKMSKSFPKFVLTNCAETEAKQALERLNILDQFDYVYGADFMGDTCKPSKEAFGKVLRDVKRRMKAMDGVRSDGTDDDVHSVDEDDITEEEEANEGIQEPFDDDEVFMFEDSLKNLVSAKDNFNITGVLIKGKTLAEENDGSEVSKRFVQIDKPVLSELMEKVPSLFA</sequence>
<gene>
    <name evidence="2" type="ORF">Bathy09g00610</name>
</gene>
<dbReference type="PANTHER" id="PTHR12725:SF117">
    <property type="entry name" value="HALOACID DEHALOGENASE-LIKE HYDROLASE"/>
    <property type="match status" value="1"/>
</dbReference>
<evidence type="ECO:0000313" key="2">
    <source>
        <dbReference type="EMBL" id="CCO66793.1"/>
    </source>
</evidence>
<dbReference type="SUPFAM" id="SSF56784">
    <property type="entry name" value="HAD-like"/>
    <property type="match status" value="1"/>
</dbReference>
<dbReference type="AlphaFoldDB" id="K8F3B5"/>
<organism evidence="2 3">
    <name type="scientific">Bathycoccus prasinos</name>
    <dbReference type="NCBI Taxonomy" id="41875"/>
    <lineage>
        <taxon>Eukaryota</taxon>
        <taxon>Viridiplantae</taxon>
        <taxon>Chlorophyta</taxon>
        <taxon>Mamiellophyceae</taxon>
        <taxon>Mamiellales</taxon>
        <taxon>Bathycoccaceae</taxon>
        <taxon>Bathycoccus</taxon>
    </lineage>
</organism>